<dbReference type="Proteomes" id="UP000015101">
    <property type="component" value="Unassembled WGS sequence"/>
</dbReference>
<evidence type="ECO:0000256" key="2">
    <source>
        <dbReference type="RuleBase" id="RU003844"/>
    </source>
</evidence>
<dbReference type="InterPro" id="IPR000648">
    <property type="entry name" value="Oxysterol-bd"/>
</dbReference>
<feature type="region of interest" description="Disordered" evidence="4">
    <location>
        <begin position="113"/>
        <end position="149"/>
    </location>
</feature>
<evidence type="ECO:0000313" key="8">
    <source>
        <dbReference type="Proteomes" id="UP000015101"/>
    </source>
</evidence>
<keyword evidence="5" id="KW-0812">Transmembrane</keyword>
<evidence type="ECO:0000313" key="6">
    <source>
        <dbReference type="EMBL" id="ESN94811.1"/>
    </source>
</evidence>
<reference evidence="6 8" key="2">
    <citation type="journal article" date="2013" name="Nature">
        <title>Insights into bilaterian evolution from three spiralian genomes.</title>
        <authorList>
            <person name="Simakov O."/>
            <person name="Marletaz F."/>
            <person name="Cho S.J."/>
            <person name="Edsinger-Gonzales E."/>
            <person name="Havlak P."/>
            <person name="Hellsten U."/>
            <person name="Kuo D.H."/>
            <person name="Larsson T."/>
            <person name="Lv J."/>
            <person name="Arendt D."/>
            <person name="Savage R."/>
            <person name="Osoegawa K."/>
            <person name="de Jong P."/>
            <person name="Grimwood J."/>
            <person name="Chapman J.A."/>
            <person name="Shapiro H."/>
            <person name="Aerts A."/>
            <person name="Otillar R.P."/>
            <person name="Terry A.Y."/>
            <person name="Boore J.L."/>
            <person name="Grigoriev I.V."/>
            <person name="Lindberg D.R."/>
            <person name="Seaver E.C."/>
            <person name="Weisblat D.A."/>
            <person name="Putnam N.H."/>
            <person name="Rokhsar D.S."/>
        </authorList>
    </citation>
    <scope>NUCLEOTIDE SEQUENCE</scope>
</reference>
<evidence type="ECO:0000313" key="7">
    <source>
        <dbReference type="EnsemblMetazoa" id="HelroP87651"/>
    </source>
</evidence>
<dbReference type="InterPro" id="IPR018494">
    <property type="entry name" value="Oxysterol-bd_CS"/>
</dbReference>
<dbReference type="GO" id="GO:0016020">
    <property type="term" value="C:membrane"/>
    <property type="evidence" value="ECO:0000318"/>
    <property type="project" value="GO_Central"/>
</dbReference>
<dbReference type="RefSeq" id="XP_009027089.1">
    <property type="nucleotide sequence ID" value="XM_009028841.1"/>
</dbReference>
<feature type="compositionally biased region" description="Gly residues" evidence="4">
    <location>
        <begin position="137"/>
        <end position="149"/>
    </location>
</feature>
<reference evidence="7" key="3">
    <citation type="submission" date="2015-06" db="UniProtKB">
        <authorList>
            <consortium name="EnsemblMetazoa"/>
        </authorList>
    </citation>
    <scope>IDENTIFICATION</scope>
</reference>
<dbReference type="Gene3D" id="1.10.287.2720">
    <property type="match status" value="1"/>
</dbReference>
<dbReference type="Gene3D" id="2.40.160.120">
    <property type="match status" value="1"/>
</dbReference>
<dbReference type="InParanoid" id="T1G6T7"/>
<dbReference type="GO" id="GO:0006869">
    <property type="term" value="P:lipid transport"/>
    <property type="evidence" value="ECO:0007669"/>
    <property type="project" value="UniProtKB-KW"/>
</dbReference>
<keyword evidence="8" id="KW-1185">Reference proteome</keyword>
<feature type="transmembrane region" description="Helical" evidence="5">
    <location>
        <begin position="379"/>
        <end position="398"/>
    </location>
</feature>
<keyword evidence="5" id="KW-0472">Membrane</keyword>
<sequence>GAIDEHKPLILAMLSQLKLGMDLTKVVLPTFILERRSLLEMFADCMAHPALFIKIADEPSAELRMLTAVEWYLTSFHAARQGSIAKKPFNPILGETFHCLWSVANDFSEKDHKKQQHQQIYSNNSGANNGINSGSSSSGGGGGGGGGCGGNSSSCSKPIKLFYCAEQVSHHPPISAFYFECPDKGISMEASIWTRSKFMGMSVGVMMIGKSQLKLHKNNDEEYEFSLPSVYGRSILTTPWVELGDKVNITCERTKYTAGIVFHTKPFYGGKLHKITAEVKNPAGEFICHVTGEWNGVMEFNYANGQTKLIDTGKLEIKHKCVRKVSDQDDNESRRLWSKVIGCLKSGDMNGATEFKHSLEEEQRRLEKMRKEQNIPIQLKVNFLFINSFILFIYFHLFHFSKVNFHSNQNFFFQN</sequence>
<keyword evidence="3" id="KW-0813">Transport</keyword>
<evidence type="ECO:0000256" key="3">
    <source>
        <dbReference type="RuleBase" id="RU003845"/>
    </source>
</evidence>
<dbReference type="eggNOG" id="KOG2210">
    <property type="taxonomic scope" value="Eukaryota"/>
</dbReference>
<dbReference type="EnsemblMetazoa" id="HelroT87651">
    <property type="protein sequence ID" value="HelroP87651"/>
    <property type="gene ID" value="HelroG87651"/>
</dbReference>
<name>T1G6T7_HELRO</name>
<dbReference type="EMBL" id="KB097563">
    <property type="protein sequence ID" value="ESN94811.1"/>
    <property type="molecule type" value="Genomic_DNA"/>
</dbReference>
<evidence type="ECO:0000256" key="5">
    <source>
        <dbReference type="SAM" id="Phobius"/>
    </source>
</evidence>
<accession>T1G6T7</accession>
<dbReference type="PROSITE" id="PS01013">
    <property type="entry name" value="OSBP"/>
    <property type="match status" value="1"/>
</dbReference>
<gene>
    <name evidence="7" type="primary">20216784</name>
    <name evidence="6" type="ORF">HELRODRAFT_87651</name>
</gene>
<dbReference type="GeneID" id="20216784"/>
<dbReference type="InterPro" id="IPR037239">
    <property type="entry name" value="OSBP_sf"/>
</dbReference>
<dbReference type="HOGENOM" id="CLU_012334_1_2_1"/>
<dbReference type="OrthoDB" id="14833at2759"/>
<keyword evidence="3" id="KW-0445">Lipid transport</keyword>
<dbReference type="GO" id="GO:0032934">
    <property type="term" value="F:sterol binding"/>
    <property type="evidence" value="ECO:0000318"/>
    <property type="project" value="GO_Central"/>
</dbReference>
<dbReference type="PANTHER" id="PTHR10972:SF141">
    <property type="entry name" value="OXYSTEROL-BINDING PROTEIN"/>
    <property type="match status" value="1"/>
</dbReference>
<reference evidence="8" key="1">
    <citation type="submission" date="2012-12" db="EMBL/GenBank/DDBJ databases">
        <authorList>
            <person name="Hellsten U."/>
            <person name="Grimwood J."/>
            <person name="Chapman J.A."/>
            <person name="Shapiro H."/>
            <person name="Aerts A."/>
            <person name="Otillar R.P."/>
            <person name="Terry A.Y."/>
            <person name="Boore J.L."/>
            <person name="Simakov O."/>
            <person name="Marletaz F."/>
            <person name="Cho S.-J."/>
            <person name="Edsinger-Gonzales E."/>
            <person name="Havlak P."/>
            <person name="Kuo D.-H."/>
            <person name="Larsson T."/>
            <person name="Lv J."/>
            <person name="Arendt D."/>
            <person name="Savage R."/>
            <person name="Osoegawa K."/>
            <person name="de Jong P."/>
            <person name="Lindberg D.R."/>
            <person name="Seaver E.C."/>
            <person name="Weisblat D.A."/>
            <person name="Putnam N.H."/>
            <person name="Grigoriev I.V."/>
            <person name="Rokhsar D.S."/>
        </authorList>
    </citation>
    <scope>NUCLEOTIDE SEQUENCE</scope>
</reference>
<dbReference type="Gene3D" id="6.10.140.1150">
    <property type="match status" value="1"/>
</dbReference>
<dbReference type="OMA" id="VHTHKKD"/>
<dbReference type="FunFam" id="1.10.287.2720:FF:000001">
    <property type="entry name" value="Oxysterol-binding OBPalpha"/>
    <property type="match status" value="1"/>
</dbReference>
<dbReference type="EMBL" id="AMQM01007116">
    <property type="status" value="NOT_ANNOTATED_CDS"/>
    <property type="molecule type" value="Genomic_DNA"/>
</dbReference>
<keyword evidence="1" id="KW-0446">Lipid-binding</keyword>
<dbReference type="PANTHER" id="PTHR10972">
    <property type="entry name" value="OXYSTEROL-BINDING PROTEIN-RELATED"/>
    <property type="match status" value="1"/>
</dbReference>
<protein>
    <recommendedName>
        <fullName evidence="3">Oxysterol-binding protein</fullName>
    </recommendedName>
</protein>
<dbReference type="KEGG" id="hro:HELRODRAFT_87651"/>
<proteinExistence type="inferred from homology"/>
<dbReference type="Pfam" id="PF01237">
    <property type="entry name" value="Oxysterol_BP"/>
    <property type="match status" value="1"/>
</dbReference>
<evidence type="ECO:0000256" key="4">
    <source>
        <dbReference type="SAM" id="MobiDB-lite"/>
    </source>
</evidence>
<organism evidence="7 8">
    <name type="scientific">Helobdella robusta</name>
    <name type="common">Californian leech</name>
    <dbReference type="NCBI Taxonomy" id="6412"/>
    <lineage>
        <taxon>Eukaryota</taxon>
        <taxon>Metazoa</taxon>
        <taxon>Spiralia</taxon>
        <taxon>Lophotrochozoa</taxon>
        <taxon>Annelida</taxon>
        <taxon>Clitellata</taxon>
        <taxon>Hirudinea</taxon>
        <taxon>Rhynchobdellida</taxon>
        <taxon>Glossiphoniidae</taxon>
        <taxon>Helobdella</taxon>
    </lineage>
</organism>
<dbReference type="GO" id="GO:0005829">
    <property type="term" value="C:cytosol"/>
    <property type="evidence" value="ECO:0000318"/>
    <property type="project" value="GO_Central"/>
</dbReference>
<dbReference type="AlphaFoldDB" id="T1G6T7"/>
<feature type="compositionally biased region" description="Low complexity" evidence="4">
    <location>
        <begin position="122"/>
        <end position="136"/>
    </location>
</feature>
<evidence type="ECO:0000256" key="1">
    <source>
        <dbReference type="ARBA" id="ARBA00023121"/>
    </source>
</evidence>
<dbReference type="SUPFAM" id="SSF144000">
    <property type="entry name" value="Oxysterol-binding protein-like"/>
    <property type="match status" value="1"/>
</dbReference>
<dbReference type="CTD" id="20216784"/>
<dbReference type="STRING" id="6412.T1G6T7"/>
<keyword evidence="5" id="KW-1133">Transmembrane helix</keyword>
<comment type="similarity">
    <text evidence="2">Belongs to the OSBP family.</text>
</comment>